<dbReference type="AlphaFoldDB" id="W9CGU7"/>
<dbReference type="Gene3D" id="3.40.50.880">
    <property type="match status" value="1"/>
</dbReference>
<dbReference type="Proteomes" id="UP000019487">
    <property type="component" value="Unassembled WGS sequence"/>
</dbReference>
<feature type="domain" description="Glutamine amidotransferase" evidence="1">
    <location>
        <begin position="66"/>
        <end position="220"/>
    </location>
</feature>
<dbReference type="GO" id="GO:0005829">
    <property type="term" value="C:cytosol"/>
    <property type="evidence" value="ECO:0007669"/>
    <property type="project" value="TreeGrafter"/>
</dbReference>
<keyword evidence="3" id="KW-1185">Reference proteome</keyword>
<protein>
    <recommendedName>
        <fullName evidence="1">Glutamine amidotransferase domain-containing protein</fullName>
    </recommendedName>
</protein>
<evidence type="ECO:0000313" key="3">
    <source>
        <dbReference type="Proteomes" id="UP000019487"/>
    </source>
</evidence>
<dbReference type="InterPro" id="IPR017926">
    <property type="entry name" value="GATASE"/>
</dbReference>
<accession>W9CGU7</accession>
<dbReference type="InterPro" id="IPR029062">
    <property type="entry name" value="Class_I_gatase-like"/>
</dbReference>
<dbReference type="STRING" id="1432307.W9CGU7"/>
<organism evidence="2 3">
    <name type="scientific">Sclerotinia borealis (strain F-4128)</name>
    <dbReference type="NCBI Taxonomy" id="1432307"/>
    <lineage>
        <taxon>Eukaryota</taxon>
        <taxon>Fungi</taxon>
        <taxon>Dikarya</taxon>
        <taxon>Ascomycota</taxon>
        <taxon>Pezizomycotina</taxon>
        <taxon>Leotiomycetes</taxon>
        <taxon>Helotiales</taxon>
        <taxon>Sclerotiniaceae</taxon>
        <taxon>Sclerotinia</taxon>
    </lineage>
</organism>
<evidence type="ECO:0000313" key="2">
    <source>
        <dbReference type="EMBL" id="ESZ93969.1"/>
    </source>
</evidence>
<dbReference type="Pfam" id="PF00117">
    <property type="entry name" value="GATase"/>
    <property type="match status" value="1"/>
</dbReference>
<dbReference type="InterPro" id="IPR044992">
    <property type="entry name" value="ChyE-like"/>
</dbReference>
<proteinExistence type="predicted"/>
<dbReference type="EMBL" id="AYSA01000277">
    <property type="protein sequence ID" value="ESZ93969.1"/>
    <property type="molecule type" value="Genomic_DNA"/>
</dbReference>
<dbReference type="PANTHER" id="PTHR42695:SF5">
    <property type="entry name" value="GLUTAMINE AMIDOTRANSFERASE YLR126C-RELATED"/>
    <property type="match status" value="1"/>
</dbReference>
<dbReference type="GO" id="GO:0005634">
    <property type="term" value="C:nucleus"/>
    <property type="evidence" value="ECO:0007669"/>
    <property type="project" value="TreeGrafter"/>
</dbReference>
<dbReference type="OrthoDB" id="92161at2759"/>
<dbReference type="SUPFAM" id="SSF52317">
    <property type="entry name" value="Class I glutamine amidotransferase-like"/>
    <property type="match status" value="1"/>
</dbReference>
<gene>
    <name evidence="2" type="ORF">SBOR_5672</name>
</gene>
<comment type="caution">
    <text evidence="2">The sequence shown here is derived from an EMBL/GenBank/DDBJ whole genome shotgun (WGS) entry which is preliminary data.</text>
</comment>
<evidence type="ECO:0000259" key="1">
    <source>
        <dbReference type="Pfam" id="PF00117"/>
    </source>
</evidence>
<dbReference type="CDD" id="cd01741">
    <property type="entry name" value="GATase1_1"/>
    <property type="match status" value="1"/>
</dbReference>
<name>W9CGU7_SCLBF</name>
<dbReference type="HOGENOM" id="CLU_054974_0_2_1"/>
<sequence length="268" mass="30297">MPQPPLRIAILECDTPLQNTNYKYGGYSGVFTSLLQRGASSLTPPLPESSLQISKYDVVTAQEYPSLFSIDAVLISGSRHTSFDSDPWILKLVEFVKIVLAQERVRVVGVCFGHQIVGRAMGVRVDKSDRGWEVSVTPVKLTGKGKEVFGLENLVYFPVPTTWKRLELMIQQNIFQMHKDIVYEYPEEVEQLAYTDKCATQGMYIKGRLITVQGHPEFTEEIVRELLEARHTSGVFDDETFKDAMGRVSKDHDGVKIAQAFLKFIMED</sequence>
<dbReference type="PROSITE" id="PS51273">
    <property type="entry name" value="GATASE_TYPE_1"/>
    <property type="match status" value="1"/>
</dbReference>
<dbReference type="PANTHER" id="PTHR42695">
    <property type="entry name" value="GLUTAMINE AMIDOTRANSFERASE YLR126C-RELATED"/>
    <property type="match status" value="1"/>
</dbReference>
<reference evidence="2 3" key="1">
    <citation type="journal article" date="2014" name="Genome Announc.">
        <title>Draft genome sequence of Sclerotinia borealis, a psychrophilic plant pathogenic fungus.</title>
        <authorList>
            <person name="Mardanov A.V."/>
            <person name="Beletsky A.V."/>
            <person name="Kadnikov V.V."/>
            <person name="Ignatov A.N."/>
            <person name="Ravin N.V."/>
        </authorList>
    </citation>
    <scope>NUCLEOTIDE SEQUENCE [LARGE SCALE GENOMIC DNA]</scope>
    <source>
        <strain evidence="3">F-4157</strain>
    </source>
</reference>